<keyword evidence="5" id="KW-0411">Iron-sulfur</keyword>
<evidence type="ECO:0000313" key="7">
    <source>
        <dbReference type="EMBL" id="MDT0447841.1"/>
    </source>
</evidence>
<keyword evidence="3" id="KW-0479">Metal-binding</keyword>
<dbReference type="Pfam" id="PF02401">
    <property type="entry name" value="LYTB"/>
    <property type="match status" value="1"/>
</dbReference>
<evidence type="ECO:0000256" key="1">
    <source>
        <dbReference type="ARBA" id="ARBA00001966"/>
    </source>
</evidence>
<evidence type="ECO:0000256" key="5">
    <source>
        <dbReference type="ARBA" id="ARBA00023014"/>
    </source>
</evidence>
<dbReference type="Gene3D" id="3.40.1010.20">
    <property type="entry name" value="4-hydroxy-3-methylbut-2-enyl diphosphate reductase, catalytic domain"/>
    <property type="match status" value="2"/>
</dbReference>
<dbReference type="RefSeq" id="WP_311607289.1">
    <property type="nucleotide sequence ID" value="NZ_JAVRFI010000001.1"/>
</dbReference>
<comment type="cofactor">
    <cofactor evidence="1">
        <name>[4Fe-4S] cluster</name>
        <dbReference type="ChEBI" id="CHEBI:49883"/>
    </cofactor>
</comment>
<evidence type="ECO:0000256" key="6">
    <source>
        <dbReference type="SAM" id="MobiDB-lite"/>
    </source>
</evidence>
<keyword evidence="2" id="KW-0004">4Fe-4S</keyword>
<feature type="region of interest" description="Disordered" evidence="6">
    <location>
        <begin position="354"/>
        <end position="373"/>
    </location>
</feature>
<dbReference type="Proteomes" id="UP001180531">
    <property type="component" value="Unassembled WGS sequence"/>
</dbReference>
<sequence>MNRSVLLDELTGVRLPGRTLTVAASWVHPRRGVVTSPAHPLLAHAVRRFRPVVVRDMAAGGCPEGGEGVLTTLSYVDVSGSVRGLAIGAPTDDVEAVGFIRRELRAWRSLLRTRRLLVVPASMADAETRTGRTAAAYAPRATNGGAWERCGCPADARCPAVADAVAAVRRYRADGDHILLVGSPPAGPPPLSPPAGAAHGVTVVPTVDEALTVEVADPAALACVVAPGAAIPQAGTVLKALRARFGPLRTQHPDQWCYTMTDLHLAVTGTLRECDRLLIGTTDRSPAARLARSRAREAAVPVHTIARSADLRPEQVDASVLMLLDSTPDTRLGTAVAGLLAGLGPCATVHRTVRSRTRPAEARRLGTSSPDAA</sequence>
<organism evidence="7 8">
    <name type="scientific">Streptomyces hesseae</name>
    <dbReference type="NCBI Taxonomy" id="3075519"/>
    <lineage>
        <taxon>Bacteria</taxon>
        <taxon>Bacillati</taxon>
        <taxon>Actinomycetota</taxon>
        <taxon>Actinomycetes</taxon>
        <taxon>Kitasatosporales</taxon>
        <taxon>Streptomycetaceae</taxon>
        <taxon>Streptomyces</taxon>
    </lineage>
</organism>
<gene>
    <name evidence="7" type="ORF">RM609_01810</name>
</gene>
<reference evidence="7" key="1">
    <citation type="submission" date="2024-05" db="EMBL/GenBank/DDBJ databases">
        <title>30 novel species of actinomycetes from the DSMZ collection.</title>
        <authorList>
            <person name="Nouioui I."/>
        </authorList>
    </citation>
    <scope>NUCLEOTIDE SEQUENCE</scope>
    <source>
        <strain evidence="7">DSM 40473</strain>
    </source>
</reference>
<proteinExistence type="predicted"/>
<evidence type="ECO:0000313" key="8">
    <source>
        <dbReference type="Proteomes" id="UP001180531"/>
    </source>
</evidence>
<name>A0ABU2SGT3_9ACTN</name>
<evidence type="ECO:0000256" key="4">
    <source>
        <dbReference type="ARBA" id="ARBA00023004"/>
    </source>
</evidence>
<dbReference type="EMBL" id="JAVRFI010000001">
    <property type="protein sequence ID" value="MDT0447841.1"/>
    <property type="molecule type" value="Genomic_DNA"/>
</dbReference>
<evidence type="ECO:0000256" key="2">
    <source>
        <dbReference type="ARBA" id="ARBA00022485"/>
    </source>
</evidence>
<protein>
    <recommendedName>
        <fullName evidence="9">4-hydroxy-3-methylbut-2-enyl diphosphate reductase</fullName>
    </recommendedName>
</protein>
<keyword evidence="8" id="KW-1185">Reference proteome</keyword>
<comment type="caution">
    <text evidence="7">The sequence shown here is derived from an EMBL/GenBank/DDBJ whole genome shotgun (WGS) entry which is preliminary data.</text>
</comment>
<accession>A0ABU2SGT3</accession>
<keyword evidence="4" id="KW-0408">Iron</keyword>
<dbReference type="InterPro" id="IPR003451">
    <property type="entry name" value="LytB/IspH"/>
</dbReference>
<evidence type="ECO:0008006" key="9">
    <source>
        <dbReference type="Google" id="ProtNLM"/>
    </source>
</evidence>
<evidence type="ECO:0000256" key="3">
    <source>
        <dbReference type="ARBA" id="ARBA00022723"/>
    </source>
</evidence>